<comment type="PTM">
    <text evidence="4">Methylated by PrmC. Methylation increases the termination efficiency of RF2.</text>
</comment>
<evidence type="ECO:0000256" key="3">
    <source>
        <dbReference type="ARBA" id="ARBA00022917"/>
    </source>
</evidence>
<evidence type="ECO:0000313" key="8">
    <source>
        <dbReference type="Proteomes" id="UP000755104"/>
    </source>
</evidence>
<comment type="subcellular location">
    <subcellularLocation>
        <location evidence="4">Cytoplasm</location>
    </subcellularLocation>
</comment>
<dbReference type="RefSeq" id="WP_221555035.1">
    <property type="nucleotide sequence ID" value="NZ_JAIGNO010000001.1"/>
</dbReference>
<dbReference type="Gene3D" id="3.30.160.20">
    <property type="match status" value="1"/>
</dbReference>
<dbReference type="NCBIfam" id="TIGR00020">
    <property type="entry name" value="prfB"/>
    <property type="match status" value="1"/>
</dbReference>
<dbReference type="InterPro" id="IPR005139">
    <property type="entry name" value="PCRF"/>
</dbReference>
<evidence type="ECO:0000256" key="2">
    <source>
        <dbReference type="ARBA" id="ARBA00022481"/>
    </source>
</evidence>
<dbReference type="PROSITE" id="PS00745">
    <property type="entry name" value="RF_PROK_I"/>
    <property type="match status" value="1"/>
</dbReference>
<keyword evidence="4" id="KW-0963">Cytoplasm</keyword>
<evidence type="ECO:0000256" key="1">
    <source>
        <dbReference type="ARBA" id="ARBA00010835"/>
    </source>
</evidence>
<evidence type="ECO:0000313" key="7">
    <source>
        <dbReference type="EMBL" id="MBX7481168.1"/>
    </source>
</evidence>
<keyword evidence="8" id="KW-1185">Reference proteome</keyword>
<dbReference type="InterPro" id="IPR000352">
    <property type="entry name" value="Pep_chain_release_fac_I"/>
</dbReference>
<comment type="caution">
    <text evidence="7">The sequence shown here is derived from an EMBL/GenBank/DDBJ whole genome shotgun (WGS) entry which is preliminary data.</text>
</comment>
<proteinExistence type="inferred from homology"/>
<organism evidence="7 8">
    <name type="scientific">Qipengyuania qiaonensis</name>
    <dbReference type="NCBI Taxonomy" id="2867240"/>
    <lineage>
        <taxon>Bacteria</taxon>
        <taxon>Pseudomonadati</taxon>
        <taxon>Pseudomonadota</taxon>
        <taxon>Alphaproteobacteria</taxon>
        <taxon>Sphingomonadales</taxon>
        <taxon>Erythrobacteraceae</taxon>
        <taxon>Qipengyuania</taxon>
    </lineage>
</organism>
<protein>
    <recommendedName>
        <fullName evidence="4 5">Peptide chain release factor 2</fullName>
        <shortName evidence="4">RF-2</shortName>
    </recommendedName>
</protein>
<dbReference type="InterPro" id="IPR004374">
    <property type="entry name" value="PrfB"/>
</dbReference>
<dbReference type="EMBL" id="JAIGNO010000001">
    <property type="protein sequence ID" value="MBX7481168.1"/>
    <property type="molecule type" value="Genomic_DNA"/>
</dbReference>
<feature type="modified residue" description="N5-methylglutamine" evidence="4">
    <location>
        <position position="250"/>
    </location>
</feature>
<dbReference type="Proteomes" id="UP000755104">
    <property type="component" value="Unassembled WGS sequence"/>
</dbReference>
<accession>A0ABS7J6B1</accession>
<dbReference type="PANTHER" id="PTHR43116">
    <property type="entry name" value="PEPTIDE CHAIN RELEASE FACTOR 2"/>
    <property type="match status" value="1"/>
</dbReference>
<feature type="domain" description="Prokaryotic-type class I peptide chain release factors" evidence="6">
    <location>
        <begin position="243"/>
        <end position="259"/>
    </location>
</feature>
<evidence type="ECO:0000256" key="4">
    <source>
        <dbReference type="HAMAP-Rule" id="MF_00094"/>
    </source>
</evidence>
<dbReference type="Pfam" id="PF03462">
    <property type="entry name" value="PCRF"/>
    <property type="match status" value="1"/>
</dbReference>
<keyword evidence="2 4" id="KW-0488">Methylation</keyword>
<dbReference type="HAMAP" id="MF_00094">
    <property type="entry name" value="Rel_fac_2"/>
    <property type="match status" value="1"/>
</dbReference>
<keyword evidence="3 4" id="KW-0648">Protein biosynthesis</keyword>
<sequence length="375" mass="41662">MRAEGQAHIDRIEAALALVRQSLDWDRALRRLDELDARVQDPTLWDDPKQAQAITQEQKRLETAIGTVREIEAEMADAVEFVDMGESEGDAEVEREGLDSLARLAERADRDKVQALLSGEADSYDTYLQINAGAGGTESQDWADMLLRMYARWAERRGFKVETVEYAAGEQAGIKSATLLIKGENAYGYAKTESGVHRLVRISPYDSSARRHTSFSSVWVYPVIDDDIDIEINPADLKIDTYRASGAGGQHVNTTDSAVRITHQPTGIVVASQNDRSQHKNRATAMNMLKARLYEREMAEREAAASGEYQEKSEIGWGHQIRSYVLQPYQMVKDLRTGVQSPTPDDVLDGGLDPFISAALAQRVTGETVEVEDAD</sequence>
<dbReference type="Pfam" id="PF00472">
    <property type="entry name" value="RF-1"/>
    <property type="match status" value="1"/>
</dbReference>
<dbReference type="PANTHER" id="PTHR43116:SF3">
    <property type="entry name" value="CLASS I PEPTIDE CHAIN RELEASE FACTOR"/>
    <property type="match status" value="1"/>
</dbReference>
<dbReference type="InterPro" id="IPR045853">
    <property type="entry name" value="Pep_chain_release_fac_I_sf"/>
</dbReference>
<evidence type="ECO:0000256" key="5">
    <source>
        <dbReference type="NCBIfam" id="TIGR00020"/>
    </source>
</evidence>
<dbReference type="Gene3D" id="1.20.58.410">
    <property type="entry name" value="Release factor"/>
    <property type="match status" value="1"/>
</dbReference>
<reference evidence="7 8" key="1">
    <citation type="submission" date="2021-08" db="EMBL/GenBank/DDBJ databases">
        <title>Comparative Genomics Analysis of the Genus Qipengyuania Reveals Extensive Genetic Diversity and Metabolic Versatility, Including the Description of Fifteen Novel Species.</title>
        <authorList>
            <person name="Liu Y."/>
        </authorList>
    </citation>
    <scope>NUCLEOTIDE SEQUENCE [LARGE SCALE GENOMIC DNA]</scope>
    <source>
        <strain evidence="7 8">6D47A</strain>
    </source>
</reference>
<dbReference type="SUPFAM" id="SSF75620">
    <property type="entry name" value="Release factor"/>
    <property type="match status" value="1"/>
</dbReference>
<dbReference type="Gene3D" id="3.30.70.1660">
    <property type="match status" value="1"/>
</dbReference>
<gene>
    <name evidence="4 7" type="primary">prfB</name>
    <name evidence="7" type="ORF">K3174_01385</name>
</gene>
<dbReference type="SMART" id="SM00937">
    <property type="entry name" value="PCRF"/>
    <property type="match status" value="1"/>
</dbReference>
<evidence type="ECO:0000259" key="6">
    <source>
        <dbReference type="PROSITE" id="PS00745"/>
    </source>
</evidence>
<name>A0ABS7J6B1_9SPHN</name>
<comment type="function">
    <text evidence="4">Peptide chain release factor 2 directs the termination of translation in response to the peptide chain termination codons UGA and UAA.</text>
</comment>
<comment type="similarity">
    <text evidence="1 4">Belongs to the prokaryotic/mitochondrial release factor family.</text>
</comment>